<dbReference type="PANTHER" id="PTHR35046">
    <property type="entry name" value="ZINC KNUCKLE (CCHC-TYPE) FAMILY PROTEIN"/>
    <property type="match status" value="1"/>
</dbReference>
<organism evidence="3 4">
    <name type="scientific">Acer saccharum</name>
    <name type="common">Sugar maple</name>
    <dbReference type="NCBI Taxonomy" id="4024"/>
    <lineage>
        <taxon>Eukaryota</taxon>
        <taxon>Viridiplantae</taxon>
        <taxon>Streptophyta</taxon>
        <taxon>Embryophyta</taxon>
        <taxon>Tracheophyta</taxon>
        <taxon>Spermatophyta</taxon>
        <taxon>Magnoliopsida</taxon>
        <taxon>eudicotyledons</taxon>
        <taxon>Gunneridae</taxon>
        <taxon>Pentapetalae</taxon>
        <taxon>rosids</taxon>
        <taxon>malvids</taxon>
        <taxon>Sapindales</taxon>
        <taxon>Sapindaceae</taxon>
        <taxon>Hippocastanoideae</taxon>
        <taxon>Acereae</taxon>
        <taxon>Acer</taxon>
    </lineage>
</organism>
<sequence length="210" mass="24360">MRKQLKRKYMPENYRQDSFLRFHNFKQKDLSVEEYTSEFDNQRMLCDLIEPNEQTIARYLGGLQIDICNIVQLQPYWTYNDVVKLSLKVEKQIKEGRGGSSRFWIRENNTNRTLVSTTKADSSTNVGATPKTTREQEGAASSSNRSSLIRCFKCQGLGHIVLEYPNRKIISLVEEVDKEAVDENWQSEDEGPKFDEEITYGDQGESLAIW</sequence>
<dbReference type="InterPro" id="IPR005162">
    <property type="entry name" value="Retrotrans_gag_dom"/>
</dbReference>
<dbReference type="Pfam" id="PF03732">
    <property type="entry name" value="Retrotrans_gag"/>
    <property type="match status" value="1"/>
</dbReference>
<reference evidence="3" key="1">
    <citation type="journal article" date="2022" name="Plant J.">
        <title>Strategies of tolerance reflected in two North American maple genomes.</title>
        <authorList>
            <person name="McEvoy S.L."/>
            <person name="Sezen U.U."/>
            <person name="Trouern-Trend A."/>
            <person name="McMahon S.M."/>
            <person name="Schaberg P.G."/>
            <person name="Yang J."/>
            <person name="Wegrzyn J.L."/>
            <person name="Swenson N.G."/>
        </authorList>
    </citation>
    <scope>NUCLEOTIDE SEQUENCE</scope>
    <source>
        <strain evidence="3">NS2018</strain>
    </source>
</reference>
<comment type="caution">
    <text evidence="3">The sequence shown here is derived from an EMBL/GenBank/DDBJ whole genome shotgun (WGS) entry which is preliminary data.</text>
</comment>
<evidence type="ECO:0000256" key="1">
    <source>
        <dbReference type="SAM" id="MobiDB-lite"/>
    </source>
</evidence>
<gene>
    <name evidence="3" type="ORF">LWI29_038137</name>
</gene>
<dbReference type="EMBL" id="JAUESC010000385">
    <property type="protein sequence ID" value="KAK0580214.1"/>
    <property type="molecule type" value="Genomic_DNA"/>
</dbReference>
<evidence type="ECO:0000259" key="2">
    <source>
        <dbReference type="Pfam" id="PF03732"/>
    </source>
</evidence>
<accession>A0AA39RZX0</accession>
<feature type="domain" description="Retrotransposon gag" evidence="2">
    <location>
        <begin position="2"/>
        <end position="64"/>
    </location>
</feature>
<protein>
    <recommendedName>
        <fullName evidence="2">Retrotransposon gag domain-containing protein</fullName>
    </recommendedName>
</protein>
<feature type="compositionally biased region" description="Polar residues" evidence="1">
    <location>
        <begin position="117"/>
        <end position="131"/>
    </location>
</feature>
<keyword evidence="4" id="KW-1185">Reference proteome</keyword>
<name>A0AA39RZX0_ACESA</name>
<dbReference type="AlphaFoldDB" id="A0AA39RZX0"/>
<evidence type="ECO:0000313" key="3">
    <source>
        <dbReference type="EMBL" id="KAK0580214.1"/>
    </source>
</evidence>
<dbReference type="Proteomes" id="UP001168877">
    <property type="component" value="Unassembled WGS sequence"/>
</dbReference>
<reference evidence="3" key="2">
    <citation type="submission" date="2023-06" db="EMBL/GenBank/DDBJ databases">
        <authorList>
            <person name="Swenson N.G."/>
            <person name="Wegrzyn J.L."/>
            <person name="Mcevoy S.L."/>
        </authorList>
    </citation>
    <scope>NUCLEOTIDE SEQUENCE</scope>
    <source>
        <strain evidence="3">NS2018</strain>
        <tissue evidence="3">Leaf</tissue>
    </source>
</reference>
<dbReference type="PANTHER" id="PTHR35046:SF9">
    <property type="entry name" value="RNA-DIRECTED DNA POLYMERASE"/>
    <property type="match status" value="1"/>
</dbReference>
<evidence type="ECO:0000313" key="4">
    <source>
        <dbReference type="Proteomes" id="UP001168877"/>
    </source>
</evidence>
<feature type="region of interest" description="Disordered" evidence="1">
    <location>
        <begin position="117"/>
        <end position="141"/>
    </location>
</feature>
<proteinExistence type="predicted"/>